<dbReference type="InterPro" id="IPR025906">
    <property type="entry name" value="YjfB_motility"/>
</dbReference>
<dbReference type="EMBL" id="ALPT02000034">
    <property type="protein sequence ID" value="KGA97216.1"/>
    <property type="molecule type" value="Genomic_DNA"/>
</dbReference>
<dbReference type="STRING" id="1218173.BALCAV_0211450"/>
<dbReference type="Pfam" id="PF14070">
    <property type="entry name" value="YjfB_motility"/>
    <property type="match status" value="1"/>
</dbReference>
<evidence type="ECO:0000313" key="1">
    <source>
        <dbReference type="EMBL" id="KGA97216.1"/>
    </source>
</evidence>
<sequence>MDIPLLSIALSQGKVQQQVGVSLLKQNLGQAEQQGQAIQKLMSSADVNAIERAVHPHLGHSIDIKL</sequence>
<protein>
    <recommendedName>
        <fullName evidence="5">Motility protein</fullName>
    </recommendedName>
</protein>
<reference evidence="2 4" key="2">
    <citation type="submission" date="2014-01" db="EMBL/GenBank/DDBJ databases">
        <title>Draft genome sequencing of Bacillus alcalophilus CGMCC 1.3604.</title>
        <authorList>
            <person name="Yang J."/>
            <person name="Diao L."/>
            <person name="Yang S."/>
        </authorList>
    </citation>
    <scope>NUCLEOTIDE SEQUENCE [LARGE SCALE GENOMIC DNA]</scope>
    <source>
        <strain evidence="2 4">CGMCC 1.3604</strain>
    </source>
</reference>
<evidence type="ECO:0000313" key="3">
    <source>
        <dbReference type="Proteomes" id="UP000002754"/>
    </source>
</evidence>
<proteinExistence type="predicted"/>
<evidence type="ECO:0000313" key="2">
    <source>
        <dbReference type="EMBL" id="THG88444.1"/>
    </source>
</evidence>
<keyword evidence="3" id="KW-1185">Reference proteome</keyword>
<evidence type="ECO:0000313" key="4">
    <source>
        <dbReference type="Proteomes" id="UP000297014"/>
    </source>
</evidence>
<accession>A0A094WK49</accession>
<dbReference type="EMBL" id="JALP01000386">
    <property type="protein sequence ID" value="THG88444.1"/>
    <property type="molecule type" value="Genomic_DNA"/>
</dbReference>
<dbReference type="OrthoDB" id="1924973at2"/>
<dbReference type="AlphaFoldDB" id="A0A094WK49"/>
<reference evidence="1 3" key="1">
    <citation type="journal article" date="2014" name="Genome Announc.">
        <title>Draft Genome Sequence of Bacillus alcalophilus AV1934, a Classic Alkaliphile Isolated from Human Feces in 1934.</title>
        <authorList>
            <person name="Attie O."/>
            <person name="Jayaprakash A."/>
            <person name="Shah H."/>
            <person name="Paulsen I.T."/>
            <person name="Morino M."/>
            <person name="Takahashi Y."/>
            <person name="Narumi I."/>
            <person name="Sachidanandam R."/>
            <person name="Satoh K."/>
            <person name="Ito M."/>
            <person name="Krulwich T.A."/>
        </authorList>
    </citation>
    <scope>NUCLEOTIDE SEQUENCE [LARGE SCALE GENOMIC DNA]</scope>
    <source>
        <strain evidence="1 3">AV1934</strain>
    </source>
</reference>
<organism evidence="1 3">
    <name type="scientific">Alkalihalobacillus alcalophilus ATCC 27647 = CGMCC 1.3604</name>
    <dbReference type="NCBI Taxonomy" id="1218173"/>
    <lineage>
        <taxon>Bacteria</taxon>
        <taxon>Bacillati</taxon>
        <taxon>Bacillota</taxon>
        <taxon>Bacilli</taxon>
        <taxon>Bacillales</taxon>
        <taxon>Bacillaceae</taxon>
        <taxon>Alkalihalobacillus</taxon>
    </lineage>
</organism>
<name>A0A094WK49_ALKAL</name>
<dbReference type="Proteomes" id="UP000002754">
    <property type="component" value="Unassembled WGS sequence"/>
</dbReference>
<evidence type="ECO:0008006" key="5">
    <source>
        <dbReference type="Google" id="ProtNLM"/>
    </source>
</evidence>
<dbReference type="RefSeq" id="WP_003323042.1">
    <property type="nucleotide sequence ID" value="NZ_ALPT02000034.1"/>
</dbReference>
<dbReference type="Proteomes" id="UP000297014">
    <property type="component" value="Unassembled WGS sequence"/>
</dbReference>
<comment type="caution">
    <text evidence="1">The sequence shown here is derived from an EMBL/GenBank/DDBJ whole genome shotgun (WGS) entry which is preliminary data.</text>
</comment>
<gene>
    <name evidence="2" type="ORF">AJ85_03490</name>
    <name evidence="1" type="ORF">BALCAV_0211450</name>
</gene>